<evidence type="ECO:0000256" key="3">
    <source>
        <dbReference type="SAM" id="Phobius"/>
    </source>
</evidence>
<dbReference type="AlphaFoldDB" id="A0A7X9WAK1"/>
<feature type="transmembrane region" description="Helical" evidence="3">
    <location>
        <begin position="236"/>
        <end position="253"/>
    </location>
</feature>
<dbReference type="Proteomes" id="UP000538955">
    <property type="component" value="Unassembled WGS sequence"/>
</dbReference>
<accession>A0A7X9WAK1</accession>
<dbReference type="RefSeq" id="WP_030065159.1">
    <property type="nucleotide sequence ID" value="NZ_AP014956.1"/>
</dbReference>
<protein>
    <submittedName>
        <fullName evidence="6">Acyltransferase family protein</fullName>
    </submittedName>
</protein>
<feature type="transmembrane region" description="Helical" evidence="3">
    <location>
        <begin position="159"/>
        <end position="176"/>
    </location>
</feature>
<evidence type="ECO:0000313" key="5">
    <source>
        <dbReference type="EMBL" id="NMK54231.1"/>
    </source>
</evidence>
<dbReference type="EMBL" id="JABBMI010000058">
    <property type="protein sequence ID" value="NMK54231.1"/>
    <property type="molecule type" value="Genomic_DNA"/>
</dbReference>
<organism evidence="6 8">
    <name type="scientific">Staphylococcus capitis</name>
    <dbReference type="NCBI Taxonomy" id="29388"/>
    <lineage>
        <taxon>Bacteria</taxon>
        <taxon>Bacillati</taxon>
        <taxon>Bacillota</taxon>
        <taxon>Bacilli</taxon>
        <taxon>Bacillales</taxon>
        <taxon>Staphylococcaceae</taxon>
        <taxon>Staphylococcus</taxon>
    </lineage>
</organism>
<evidence type="ECO:0000256" key="2">
    <source>
        <dbReference type="ARBA" id="ARBA00007400"/>
    </source>
</evidence>
<evidence type="ECO:0000313" key="6">
    <source>
        <dbReference type="EMBL" id="NMK96624.1"/>
    </source>
</evidence>
<dbReference type="Proteomes" id="UP000550736">
    <property type="component" value="Unassembled WGS sequence"/>
</dbReference>
<evidence type="ECO:0000313" key="8">
    <source>
        <dbReference type="Proteomes" id="UP000550736"/>
    </source>
</evidence>
<dbReference type="InterPro" id="IPR002656">
    <property type="entry name" value="Acyl_transf_3_dom"/>
</dbReference>
<keyword evidence="3" id="KW-0812">Transmembrane</keyword>
<feature type="transmembrane region" description="Helical" evidence="3">
    <location>
        <begin position="188"/>
        <end position="208"/>
    </location>
</feature>
<dbReference type="PANTHER" id="PTHR37312:SF1">
    <property type="entry name" value="MEMBRANE-BOUND ACYLTRANSFERASE YKRP-RELATED"/>
    <property type="match status" value="1"/>
</dbReference>
<feature type="transmembrane region" description="Helical" evidence="3">
    <location>
        <begin position="73"/>
        <end position="94"/>
    </location>
</feature>
<comment type="similarity">
    <text evidence="2">Belongs to the acyltransferase 3 family.</text>
</comment>
<reference evidence="7 8" key="1">
    <citation type="submission" date="2020-04" db="EMBL/GenBank/DDBJ databases">
        <title>The Epidemiology and Molecular Characteristics of Linezolid-Resistant Staphylococcus capitis in Huashan Hospital, Shanghai.</title>
        <authorList>
            <person name="Ding L."/>
            <person name="Li P."/>
            <person name="Yang Y."/>
            <person name="Lin D."/>
            <person name="Xu X."/>
        </authorList>
    </citation>
    <scope>NUCLEOTIDE SEQUENCE [LARGE SCALE GENOMIC DNA]</scope>
    <source>
        <strain evidence="6 8">12-86</strain>
        <strain evidence="5 7">17-84</strain>
    </source>
</reference>
<name>A0A7X9WAK1_STACP</name>
<sequence length="335" mass="39150">MTAIKDRDYFFDNARAFLIFLVVFGHLLQPYTSEDKFLSALYLLIYSFHMPTFLFISGYFAKNLDKPHYLEKIAKKLLVPYIIFFAFFSIYYYLTGKEDAIQLDPFNPVFALWFLLTLFFFHVVLVIVRRYNPYIVLSVAILVSVLAGFSGNIDSYMSISRTIVFFPIFYIGHLVTKEQTIKLRNKKWVPLSIIILIGFFIGYVMHPINGDWLLGSSPYISLENHGGDMYSPFKRLIHYNIILITMSAFLNLTSQKKRFYTYIGRRTMFVYLLHGIVIGILRGFAIYPFKDTVSIFTYLFLIVTSLIIVFVLSSRFVCKWTNPVINLRKPADFKD</sequence>
<comment type="caution">
    <text evidence="6">The sequence shown here is derived from an EMBL/GenBank/DDBJ whole genome shotgun (WGS) entry which is preliminary data.</text>
</comment>
<keyword evidence="3" id="KW-1133">Transmembrane helix</keyword>
<comment type="subcellular location">
    <subcellularLocation>
        <location evidence="1">Membrane</location>
    </subcellularLocation>
</comment>
<feature type="transmembrane region" description="Helical" evidence="3">
    <location>
        <begin position="134"/>
        <end position="153"/>
    </location>
</feature>
<gene>
    <name evidence="6" type="ORF">HHM13_00730</name>
    <name evidence="5" type="ORF">HHM24_05610</name>
</gene>
<dbReference type="EMBL" id="JABBLX010000001">
    <property type="protein sequence ID" value="NMK96624.1"/>
    <property type="molecule type" value="Genomic_DNA"/>
</dbReference>
<feature type="transmembrane region" description="Helical" evidence="3">
    <location>
        <begin position="295"/>
        <end position="318"/>
    </location>
</feature>
<dbReference type="GO" id="GO:0016747">
    <property type="term" value="F:acyltransferase activity, transferring groups other than amino-acyl groups"/>
    <property type="evidence" value="ECO:0007669"/>
    <property type="project" value="InterPro"/>
</dbReference>
<keyword evidence="3" id="KW-0472">Membrane</keyword>
<keyword evidence="6" id="KW-0012">Acyltransferase</keyword>
<keyword evidence="6" id="KW-0808">Transferase</keyword>
<dbReference type="PANTHER" id="PTHR37312">
    <property type="entry name" value="MEMBRANE-BOUND ACYLTRANSFERASE YKRP-RELATED"/>
    <property type="match status" value="1"/>
</dbReference>
<keyword evidence="7" id="KW-1185">Reference proteome</keyword>
<feature type="transmembrane region" description="Helical" evidence="3">
    <location>
        <begin position="9"/>
        <end position="28"/>
    </location>
</feature>
<evidence type="ECO:0000313" key="7">
    <source>
        <dbReference type="Proteomes" id="UP000538955"/>
    </source>
</evidence>
<feature type="domain" description="Acyltransferase 3" evidence="4">
    <location>
        <begin position="9"/>
        <end position="313"/>
    </location>
</feature>
<dbReference type="Pfam" id="PF01757">
    <property type="entry name" value="Acyl_transf_3"/>
    <property type="match status" value="1"/>
</dbReference>
<proteinExistence type="inferred from homology"/>
<evidence type="ECO:0000259" key="4">
    <source>
        <dbReference type="Pfam" id="PF01757"/>
    </source>
</evidence>
<evidence type="ECO:0000256" key="1">
    <source>
        <dbReference type="ARBA" id="ARBA00004370"/>
    </source>
</evidence>
<dbReference type="InterPro" id="IPR052734">
    <property type="entry name" value="Nod_factor_acetyltransferase"/>
</dbReference>
<feature type="transmembrane region" description="Helical" evidence="3">
    <location>
        <begin position="106"/>
        <end position="127"/>
    </location>
</feature>
<feature type="transmembrane region" description="Helical" evidence="3">
    <location>
        <begin position="40"/>
        <end position="61"/>
    </location>
</feature>
<feature type="transmembrane region" description="Helical" evidence="3">
    <location>
        <begin position="269"/>
        <end position="289"/>
    </location>
</feature>